<name>A0AAE3J5N1_9FIRM</name>
<dbReference type="RefSeq" id="WP_227614620.1">
    <property type="nucleotide sequence ID" value="NZ_JAJEPR010000006.1"/>
</dbReference>
<evidence type="ECO:0000256" key="1">
    <source>
        <dbReference type="SAM" id="Phobius"/>
    </source>
</evidence>
<proteinExistence type="predicted"/>
<evidence type="ECO:0000313" key="3">
    <source>
        <dbReference type="Proteomes" id="UP001197875"/>
    </source>
</evidence>
<sequence length="384" mass="43559">MKDKELRIYEILYGGICMSLPIFSCPGELSLWRLLLPMAAAFCLYEAALRRKSILFYLLLWAAFGVAGFEAGRDLIEKACLTGGIVLGGAAYFYGRWKGDYLFLGGPALPMLAVPGIAYLVAHVEKWDYIKGRACVFAALVIILRILSGNRERLLIYLKENEKLHRFPKQRLEKRNRRVMVFFGILLTLVMIVAYWKAPADPEFTKSENMPDVSFTMEQFEPSGGMEMDMSELLGDDETYEPPAWMLALENILYYVVTIALITGLIVLVTLTVYKILKAYRNRYEKWTPEEKTESGDVTESLAPPKIVLPKFFRKKTPGEQIRKYYRKWVLGGPGQTPANTNTPEEAEKNAGVADETAHFLYEKARYSKAECTAEDAAYLKKLG</sequence>
<keyword evidence="1" id="KW-0472">Membrane</keyword>
<dbReference type="Proteomes" id="UP001197875">
    <property type="component" value="Unassembled WGS sequence"/>
</dbReference>
<evidence type="ECO:0008006" key="4">
    <source>
        <dbReference type="Google" id="ProtNLM"/>
    </source>
</evidence>
<keyword evidence="3" id="KW-1185">Reference proteome</keyword>
<accession>A0AAE3J5N1</accession>
<feature type="transmembrane region" description="Helical" evidence="1">
    <location>
        <begin position="101"/>
        <end position="124"/>
    </location>
</feature>
<gene>
    <name evidence="2" type="ORF">LKD71_05170</name>
</gene>
<reference evidence="2 3" key="1">
    <citation type="submission" date="2021-10" db="EMBL/GenBank/DDBJ databases">
        <title>Anaerobic single-cell dispensing facilitates the cultivation of human gut bacteria.</title>
        <authorList>
            <person name="Afrizal A."/>
        </authorList>
    </citation>
    <scope>NUCLEOTIDE SEQUENCE [LARGE SCALE GENOMIC DNA]</scope>
    <source>
        <strain evidence="2 3">CLA-AA-H277</strain>
    </source>
</reference>
<keyword evidence="1" id="KW-0812">Transmembrane</keyword>
<evidence type="ECO:0000313" key="2">
    <source>
        <dbReference type="EMBL" id="MCC2189209.1"/>
    </source>
</evidence>
<dbReference type="AlphaFoldDB" id="A0AAE3J5N1"/>
<feature type="transmembrane region" description="Helical" evidence="1">
    <location>
        <begin position="179"/>
        <end position="196"/>
    </location>
</feature>
<dbReference type="EMBL" id="JAJEPR010000006">
    <property type="protein sequence ID" value="MCC2189209.1"/>
    <property type="molecule type" value="Genomic_DNA"/>
</dbReference>
<feature type="transmembrane region" description="Helical" evidence="1">
    <location>
        <begin position="54"/>
        <end position="69"/>
    </location>
</feature>
<comment type="caution">
    <text evidence="2">The sequence shown here is derived from an EMBL/GenBank/DDBJ whole genome shotgun (WGS) entry which is preliminary data.</text>
</comment>
<organism evidence="2 3">
    <name type="scientific">Fusicatenibacter faecihominis</name>
    <dbReference type="NCBI Taxonomy" id="2881276"/>
    <lineage>
        <taxon>Bacteria</taxon>
        <taxon>Bacillati</taxon>
        <taxon>Bacillota</taxon>
        <taxon>Clostridia</taxon>
        <taxon>Lachnospirales</taxon>
        <taxon>Lachnospiraceae</taxon>
        <taxon>Fusicatenibacter</taxon>
    </lineage>
</organism>
<keyword evidence="1" id="KW-1133">Transmembrane helix</keyword>
<feature type="transmembrane region" description="Helical" evidence="1">
    <location>
        <begin position="252"/>
        <end position="277"/>
    </location>
</feature>
<feature type="transmembrane region" description="Helical" evidence="1">
    <location>
        <begin position="7"/>
        <end position="24"/>
    </location>
</feature>
<protein>
    <recommendedName>
        <fullName evidence="4">DUF4129 domain-containing protein</fullName>
    </recommendedName>
</protein>